<dbReference type="AlphaFoldDB" id="A0AB34JWD0"/>
<dbReference type="Proteomes" id="UP001515480">
    <property type="component" value="Unassembled WGS sequence"/>
</dbReference>
<protein>
    <submittedName>
        <fullName evidence="1">Uncharacterized protein</fullName>
    </submittedName>
</protein>
<dbReference type="EMBL" id="JBGBPQ010000004">
    <property type="protein sequence ID" value="KAL1525328.1"/>
    <property type="molecule type" value="Genomic_DNA"/>
</dbReference>
<gene>
    <name evidence="1" type="ORF">AB1Y20_020188</name>
</gene>
<evidence type="ECO:0000313" key="1">
    <source>
        <dbReference type="EMBL" id="KAL1525328.1"/>
    </source>
</evidence>
<reference evidence="1 2" key="1">
    <citation type="journal article" date="2024" name="Science">
        <title>Giant polyketide synthase enzymes in the biosynthesis of giant marine polyether toxins.</title>
        <authorList>
            <person name="Fallon T.R."/>
            <person name="Shende V.V."/>
            <person name="Wierzbicki I.H."/>
            <person name="Pendleton A.L."/>
            <person name="Watervoot N.F."/>
            <person name="Auber R.P."/>
            <person name="Gonzalez D.J."/>
            <person name="Wisecaver J.H."/>
            <person name="Moore B.S."/>
        </authorList>
    </citation>
    <scope>NUCLEOTIDE SEQUENCE [LARGE SCALE GENOMIC DNA]</scope>
    <source>
        <strain evidence="1 2">12B1</strain>
    </source>
</reference>
<sequence>MVRAKVRMPANNTLPFLCFVRAGDSFVSASSNLRDLRRKLSEHKRERSRSCLVREESCTDFSVRMKLAAPGARVGRRAACRMNVLHVINPMGQGVIEE</sequence>
<keyword evidence="2" id="KW-1185">Reference proteome</keyword>
<accession>A0AB34JWD0</accession>
<organism evidence="1 2">
    <name type="scientific">Prymnesium parvum</name>
    <name type="common">Toxic golden alga</name>
    <dbReference type="NCBI Taxonomy" id="97485"/>
    <lineage>
        <taxon>Eukaryota</taxon>
        <taxon>Haptista</taxon>
        <taxon>Haptophyta</taxon>
        <taxon>Prymnesiophyceae</taxon>
        <taxon>Prymnesiales</taxon>
        <taxon>Prymnesiaceae</taxon>
        <taxon>Prymnesium</taxon>
    </lineage>
</organism>
<evidence type="ECO:0000313" key="2">
    <source>
        <dbReference type="Proteomes" id="UP001515480"/>
    </source>
</evidence>
<name>A0AB34JWD0_PRYPA</name>
<comment type="caution">
    <text evidence="1">The sequence shown here is derived from an EMBL/GenBank/DDBJ whole genome shotgun (WGS) entry which is preliminary data.</text>
</comment>
<proteinExistence type="predicted"/>